<protein>
    <submittedName>
        <fullName evidence="2">Uncharacterized protein</fullName>
    </submittedName>
</protein>
<evidence type="ECO:0000313" key="3">
    <source>
        <dbReference type="Proteomes" id="UP000001857"/>
    </source>
</evidence>
<feature type="transmembrane region" description="Helical" evidence="1">
    <location>
        <begin position="12"/>
        <end position="32"/>
    </location>
</feature>
<accession>B5ETV3</accession>
<reference evidence="3" key="1">
    <citation type="submission" date="2008-08" db="EMBL/GenBank/DDBJ databases">
        <title>Complete sequence of Vibrio fischeri strain MJ11.</title>
        <authorList>
            <person name="Mandel M.J."/>
            <person name="Stabb E.V."/>
            <person name="Ruby E.G."/>
            <person name="Ferriera S."/>
            <person name="Johnson J."/>
            <person name="Kravitz S."/>
            <person name="Beeson K."/>
            <person name="Sutton G."/>
            <person name="Rogers Y.-H."/>
            <person name="Friedman R."/>
            <person name="Frazier M."/>
            <person name="Venter J.C."/>
        </authorList>
    </citation>
    <scope>NUCLEOTIDE SEQUENCE [LARGE SCALE GENOMIC DNA]</scope>
    <source>
        <strain evidence="3">MJ11</strain>
    </source>
</reference>
<keyword evidence="1" id="KW-0812">Transmembrane</keyword>
<evidence type="ECO:0000256" key="1">
    <source>
        <dbReference type="SAM" id="Phobius"/>
    </source>
</evidence>
<organism evidence="2 3">
    <name type="scientific">Aliivibrio fischeri (strain MJ11)</name>
    <name type="common">Vibrio fischeri</name>
    <dbReference type="NCBI Taxonomy" id="388396"/>
    <lineage>
        <taxon>Bacteria</taxon>
        <taxon>Pseudomonadati</taxon>
        <taxon>Pseudomonadota</taxon>
        <taxon>Gammaproteobacteria</taxon>
        <taxon>Vibrionales</taxon>
        <taxon>Vibrionaceae</taxon>
        <taxon>Aliivibrio</taxon>
    </lineage>
</organism>
<dbReference type="Proteomes" id="UP000001857">
    <property type="component" value="Chromosome II"/>
</dbReference>
<dbReference type="AlphaFoldDB" id="B5ETV3"/>
<keyword evidence="1" id="KW-0472">Membrane</keyword>
<name>B5ETV3_ALIFM</name>
<reference evidence="2 3" key="2">
    <citation type="journal article" date="2009" name="Nature">
        <title>A single regulatory gene is sufficient to alter bacterial host range.</title>
        <authorList>
            <person name="Mandel M.J."/>
            <person name="Wollenberg M.S."/>
            <person name="Stabb E.V."/>
            <person name="Visick K.L."/>
            <person name="Ruby E.G."/>
        </authorList>
    </citation>
    <scope>NUCLEOTIDE SEQUENCE [LARGE SCALE GENOMIC DNA]</scope>
    <source>
        <strain evidence="2 3">MJ11</strain>
    </source>
</reference>
<proteinExistence type="predicted"/>
<sequence length="47" mass="5536">MYKEALHFEQKIMMVFVGPFLFGLAISFHNLWLPDTKALFYTQLINA</sequence>
<dbReference type="KEGG" id="vfm:VFMJ11_A0572"/>
<dbReference type="EMBL" id="CP001133">
    <property type="protein sequence ID" value="ACH63624.1"/>
    <property type="molecule type" value="Genomic_DNA"/>
</dbReference>
<evidence type="ECO:0000313" key="2">
    <source>
        <dbReference type="EMBL" id="ACH63624.1"/>
    </source>
</evidence>
<keyword evidence="1" id="KW-1133">Transmembrane helix</keyword>
<gene>
    <name evidence="2" type="ordered locus">VFMJ11_A0572</name>
</gene>
<dbReference type="HOGENOM" id="CLU_3174611_0_0_6"/>